<dbReference type="Proteomes" id="UP000029003">
    <property type="component" value="Unassembled WGS sequence"/>
</dbReference>
<proteinExistence type="predicted"/>
<dbReference type="RefSeq" id="WP_029576556.1">
    <property type="nucleotide sequence ID" value="NZ_JGZT01000006.1"/>
</dbReference>
<evidence type="ECO:0000313" key="1">
    <source>
        <dbReference type="EMBL" id="KFJ02827.1"/>
    </source>
</evidence>
<accession>A0A087E4X6</accession>
<name>A0A087E4X6_9BIFI</name>
<organism evidence="1 2">
    <name type="scientific">Bifidobacterium thermacidophilum subsp. thermacidophilum</name>
    <dbReference type="NCBI Taxonomy" id="79262"/>
    <lineage>
        <taxon>Bacteria</taxon>
        <taxon>Bacillati</taxon>
        <taxon>Actinomycetota</taxon>
        <taxon>Actinomycetes</taxon>
        <taxon>Bifidobacteriales</taxon>
        <taxon>Bifidobacteriaceae</taxon>
        <taxon>Bifidobacterium</taxon>
    </lineage>
</organism>
<dbReference type="NCBIfam" id="TIGR01863">
    <property type="entry name" value="cas_Csd1"/>
    <property type="match status" value="1"/>
</dbReference>
<dbReference type="EMBL" id="JGZT01000006">
    <property type="protein sequence ID" value="KFJ02827.1"/>
    <property type="molecule type" value="Genomic_DNA"/>
</dbReference>
<dbReference type="AlphaFoldDB" id="A0A087E4X6"/>
<dbReference type="InterPro" id="IPR010144">
    <property type="entry name" value="CRISPR-assoc_prot_Csd1-typ"/>
</dbReference>
<comment type="caution">
    <text evidence="1">The sequence shown here is derived from an EMBL/GenBank/DDBJ whole genome shotgun (WGS) entry which is preliminary data.</text>
</comment>
<gene>
    <name evidence="1" type="ORF">THER5_1294</name>
</gene>
<reference evidence="1 2" key="1">
    <citation type="submission" date="2014-03" db="EMBL/GenBank/DDBJ databases">
        <title>Genomics of Bifidobacteria.</title>
        <authorList>
            <person name="Ventura M."/>
            <person name="Milani C."/>
            <person name="Lugli G.A."/>
        </authorList>
    </citation>
    <scope>NUCLEOTIDE SEQUENCE [LARGE SCALE GENOMIC DNA]</scope>
    <source>
        <strain evidence="1 2">LMG 21395</strain>
    </source>
</reference>
<protein>
    <submittedName>
        <fullName evidence="1">CRISPR-associated Csd1 family protein</fullName>
    </submittedName>
</protein>
<sequence length="655" mass="72922">MTLVSSLLKTYDCVQNAAGITVAQASQGGEPTDKDRDAAVRSTLMPMNHTTLKVQIHVTLDSEGNVVSIEKEGKAHTIIIPCTEKSMSRTVAPCAHPLCDQLQYVDKQIDGMRTEKYLTQLAEWKGDNTELNLLYGYLSSHSISEDALGFGIELKPKTRDANGKESKGDAADGVWFTVISPDGELVDLDRDPAIRARWQEYLAAGRSAKGHDMFGEKLYGQAKTFPKKLLPAAGNAKLISSNDSTNYVYRGRFTSPDQALVVDTDASQKIHTTLTWLLANNATIVGKQAILVWAVDGRPSFRVVDPMADTLDAFPAENDEVGETSPDAVVADARMAAGTSYAAQFRALLHGYGDPSFLERQKRTIVVAVFDSAVPGRLGVTYYQELPEGEYLDRIVRWHRGVAWPLTTFVAIPGSDKRKPVDYVGAPSFIDIVNASTDSPDRSSDGYKLHRKLVERQLIETIFNGTAVPRNILMAMCHKVEKPMAYDDLRKWHRDLEICCSLLKKSTNDEPKRFHRTGKEIGMELDKDRTDRDYLFGRLLALADNFEGYVLRKQNGGKADRATNAVNLMGNFASKPATTWEEIWRRLTPYIQSQNGAPWFQQNVDDVMALFQPGDYEKKTPLGPLYLLGYSHQRRELLTNARKAKETAMSQETAN</sequence>
<dbReference type="Pfam" id="PF09709">
    <property type="entry name" value="Cas_Csd1"/>
    <property type="match status" value="1"/>
</dbReference>
<evidence type="ECO:0000313" key="2">
    <source>
        <dbReference type="Proteomes" id="UP000029003"/>
    </source>
</evidence>
<dbReference type="OrthoDB" id="5389988at2"/>